<evidence type="ECO:0000256" key="1">
    <source>
        <dbReference type="SAM" id="SignalP"/>
    </source>
</evidence>
<gene>
    <name evidence="2" type="ORF">ACFFUV_17770</name>
</gene>
<dbReference type="EMBL" id="JBHMEP010000007">
    <property type="protein sequence ID" value="MFB9136820.1"/>
    <property type="molecule type" value="Genomic_DNA"/>
</dbReference>
<name>A0ABV5HRD4_9VIBR</name>
<dbReference type="InterPro" id="IPR021290">
    <property type="entry name" value="DUF2861"/>
</dbReference>
<dbReference type="Pfam" id="PF11060">
    <property type="entry name" value="DUF2861"/>
    <property type="match status" value="1"/>
</dbReference>
<evidence type="ECO:0000313" key="3">
    <source>
        <dbReference type="Proteomes" id="UP001589645"/>
    </source>
</evidence>
<proteinExistence type="predicted"/>
<dbReference type="Proteomes" id="UP001589645">
    <property type="component" value="Unassembled WGS sequence"/>
</dbReference>
<accession>A0ABV5HRD4</accession>
<dbReference type="RefSeq" id="WP_390195332.1">
    <property type="nucleotide sequence ID" value="NZ_JBHMEP010000007.1"/>
</dbReference>
<feature type="signal peptide" evidence="1">
    <location>
        <begin position="1"/>
        <end position="20"/>
    </location>
</feature>
<keyword evidence="1" id="KW-0732">Signal</keyword>
<keyword evidence="3" id="KW-1185">Reference proteome</keyword>
<comment type="caution">
    <text evidence="2">The sequence shown here is derived from an EMBL/GenBank/DDBJ whole genome shotgun (WGS) entry which is preliminary data.</text>
</comment>
<sequence length="293" mass="33210">MKRTVSILGALLVSSAPCFSANVPWFESNTPLTQAHQNLLNGNLPAMFSSLVEVWQLEKNENLTPHLNELFLMSLEADCGKGLDTKALPLWLKSVTVRRSDIQSPGRDAYRAVVEVNSTKELVDVSLTRWIVKSLSSDDSLISQPLNDEEGQVKYIKRYNLNSRMPMGLYRIDVTAADQTSWSSWLVIGEEKAKQTVRWATKDQWQVEKKALLNPTCPLPKLNVAVYDYVDGRYNQVWSHNYETEYPTSLDTTAIPPDRYVLAVSMTHQRWQGPIIVEESQIISKTYDVSADE</sequence>
<reference evidence="2 3" key="1">
    <citation type="submission" date="2024-09" db="EMBL/GenBank/DDBJ databases">
        <authorList>
            <person name="Sun Q."/>
            <person name="Mori K."/>
        </authorList>
    </citation>
    <scope>NUCLEOTIDE SEQUENCE [LARGE SCALE GENOMIC DNA]</scope>
    <source>
        <strain evidence="2 3">CECT 8064</strain>
    </source>
</reference>
<protein>
    <submittedName>
        <fullName evidence="2">DUF2861 family protein</fullName>
    </submittedName>
</protein>
<feature type="chain" id="PRO_5047105482" evidence="1">
    <location>
        <begin position="21"/>
        <end position="293"/>
    </location>
</feature>
<organism evidence="2 3">
    <name type="scientific">Vibrio olivae</name>
    <dbReference type="NCBI Taxonomy" id="1243002"/>
    <lineage>
        <taxon>Bacteria</taxon>
        <taxon>Pseudomonadati</taxon>
        <taxon>Pseudomonadota</taxon>
        <taxon>Gammaproteobacteria</taxon>
        <taxon>Vibrionales</taxon>
        <taxon>Vibrionaceae</taxon>
        <taxon>Vibrio</taxon>
    </lineage>
</organism>
<evidence type="ECO:0000313" key="2">
    <source>
        <dbReference type="EMBL" id="MFB9136820.1"/>
    </source>
</evidence>